<comment type="caution">
    <text evidence="4">The sequence shown here is derived from an EMBL/GenBank/DDBJ whole genome shotgun (WGS) entry which is preliminary data.</text>
</comment>
<dbReference type="VEuPathDB" id="FungiDB:AAP_05794"/>
<evidence type="ECO:0000256" key="2">
    <source>
        <dbReference type="SAM" id="MobiDB-lite"/>
    </source>
</evidence>
<evidence type="ECO:0000256" key="1">
    <source>
        <dbReference type="PROSITE-ProRule" id="PRU00723"/>
    </source>
</evidence>
<evidence type="ECO:0000313" key="5">
    <source>
        <dbReference type="Proteomes" id="UP000242877"/>
    </source>
</evidence>
<gene>
    <name evidence="4" type="ORF">AAP_05794</name>
</gene>
<keyword evidence="1" id="KW-0479">Metal-binding</keyword>
<dbReference type="GO" id="GO:0008270">
    <property type="term" value="F:zinc ion binding"/>
    <property type="evidence" value="ECO:0007669"/>
    <property type="project" value="UniProtKB-KW"/>
</dbReference>
<dbReference type="InterPro" id="IPR000571">
    <property type="entry name" value="Znf_CCCH"/>
</dbReference>
<feature type="zinc finger region" description="C3H1-type" evidence="1">
    <location>
        <begin position="99"/>
        <end position="128"/>
    </location>
</feature>
<proteinExistence type="predicted"/>
<name>A0A166N267_9EURO</name>
<dbReference type="EMBL" id="AZGZ01000036">
    <property type="protein sequence ID" value="KZZ87270.1"/>
    <property type="molecule type" value="Genomic_DNA"/>
</dbReference>
<dbReference type="Proteomes" id="UP000242877">
    <property type="component" value="Unassembled WGS sequence"/>
</dbReference>
<protein>
    <submittedName>
        <fullName evidence="4">Zinc finger, CCCH-type</fullName>
    </submittedName>
</protein>
<sequence>MNHAMTQSSQLYCIARVNGTVTPLIPLDELPPFLDLPGIPRERSVNSPHDMIMLNGWHYHSGQYRPIKIKSPGGTFAFDGIGNLIEGDAAAWHHRNFNRPPKTFCSHWIRTGECDFMQQGCKFKHEMPMDKETLLKLGLRDIPRWYQVAYNVPSLQQPAANTNLLPLNTHTRLETLQEDAPVAQDMFTQEQQPYLLEPPPQLRSSFSESQLIDNTTGMELGYMPWTANSTPMIAPRPQRSLNKITQYGKSDETPSDYSLESVSTNTISESSSGSNPNLNKPFRSEDKGFYPSYDPWAPSTTQGNRQGASNNQFATSSSGSTMQPPQFLHPLRRTPQAANLRGATSARDVPMNTDNRPFPYRLMIPSISSPNLTSEYRGLGSLARPSLQSLASQISGTGDDKGKGNPADIFNFY</sequence>
<accession>A0A166N267</accession>
<dbReference type="PROSITE" id="PS50103">
    <property type="entry name" value="ZF_C3H1"/>
    <property type="match status" value="1"/>
</dbReference>
<feature type="compositionally biased region" description="Polar residues" evidence="2">
    <location>
        <begin position="298"/>
        <end position="324"/>
    </location>
</feature>
<dbReference type="OrthoDB" id="5355510at2759"/>
<evidence type="ECO:0000259" key="3">
    <source>
        <dbReference type="PROSITE" id="PS50103"/>
    </source>
</evidence>
<organism evidence="4 5">
    <name type="scientific">Ascosphaera apis ARSEF 7405</name>
    <dbReference type="NCBI Taxonomy" id="392613"/>
    <lineage>
        <taxon>Eukaryota</taxon>
        <taxon>Fungi</taxon>
        <taxon>Dikarya</taxon>
        <taxon>Ascomycota</taxon>
        <taxon>Pezizomycotina</taxon>
        <taxon>Eurotiomycetes</taxon>
        <taxon>Eurotiomycetidae</taxon>
        <taxon>Onygenales</taxon>
        <taxon>Ascosphaeraceae</taxon>
        <taxon>Ascosphaera</taxon>
    </lineage>
</organism>
<keyword evidence="1" id="KW-0863">Zinc-finger</keyword>
<reference evidence="4 5" key="1">
    <citation type="journal article" date="2016" name="Genome Biol. Evol.">
        <title>Divergent and convergent evolution of fungal pathogenicity.</title>
        <authorList>
            <person name="Shang Y."/>
            <person name="Xiao G."/>
            <person name="Zheng P."/>
            <person name="Cen K."/>
            <person name="Zhan S."/>
            <person name="Wang C."/>
        </authorList>
    </citation>
    <scope>NUCLEOTIDE SEQUENCE [LARGE SCALE GENOMIC DNA]</scope>
    <source>
        <strain evidence="4 5">ARSEF 7405</strain>
    </source>
</reference>
<feature type="region of interest" description="Disordered" evidence="2">
    <location>
        <begin position="246"/>
        <end position="333"/>
    </location>
</feature>
<evidence type="ECO:0000313" key="4">
    <source>
        <dbReference type="EMBL" id="KZZ87270.1"/>
    </source>
</evidence>
<feature type="domain" description="C3H1-type" evidence="3">
    <location>
        <begin position="99"/>
        <end position="128"/>
    </location>
</feature>
<keyword evidence="1" id="KW-0862">Zinc</keyword>
<keyword evidence="5" id="KW-1185">Reference proteome</keyword>
<feature type="compositionally biased region" description="Low complexity" evidence="2">
    <location>
        <begin position="261"/>
        <end position="279"/>
    </location>
</feature>
<dbReference type="AlphaFoldDB" id="A0A166N267"/>